<reference evidence="1" key="2">
    <citation type="journal article" date="2021" name="Genome Biol. Evol.">
        <title>Developing a high-quality reference genome for a parasitic bivalve with doubly uniparental inheritance (Bivalvia: Unionida).</title>
        <authorList>
            <person name="Smith C.H."/>
        </authorList>
    </citation>
    <scope>NUCLEOTIDE SEQUENCE</scope>
    <source>
        <strain evidence="1">CHS0354</strain>
        <tissue evidence="1">Mantle</tissue>
    </source>
</reference>
<keyword evidence="2" id="KW-1185">Reference proteome</keyword>
<dbReference type="Proteomes" id="UP001195483">
    <property type="component" value="Unassembled WGS sequence"/>
</dbReference>
<evidence type="ECO:0000313" key="1">
    <source>
        <dbReference type="EMBL" id="KAK3609379.1"/>
    </source>
</evidence>
<name>A0AAE0TG68_9BIVA</name>
<protein>
    <submittedName>
        <fullName evidence="1">Uncharacterized protein</fullName>
    </submittedName>
</protein>
<accession>A0AAE0TG68</accession>
<dbReference type="AlphaFoldDB" id="A0AAE0TG68"/>
<comment type="caution">
    <text evidence="1">The sequence shown here is derived from an EMBL/GenBank/DDBJ whole genome shotgun (WGS) entry which is preliminary data.</text>
</comment>
<organism evidence="1 2">
    <name type="scientific">Potamilus streckersoni</name>
    <dbReference type="NCBI Taxonomy" id="2493646"/>
    <lineage>
        <taxon>Eukaryota</taxon>
        <taxon>Metazoa</taxon>
        <taxon>Spiralia</taxon>
        <taxon>Lophotrochozoa</taxon>
        <taxon>Mollusca</taxon>
        <taxon>Bivalvia</taxon>
        <taxon>Autobranchia</taxon>
        <taxon>Heteroconchia</taxon>
        <taxon>Palaeoheterodonta</taxon>
        <taxon>Unionida</taxon>
        <taxon>Unionoidea</taxon>
        <taxon>Unionidae</taxon>
        <taxon>Ambleminae</taxon>
        <taxon>Lampsilini</taxon>
        <taxon>Potamilus</taxon>
    </lineage>
</organism>
<dbReference type="Gene3D" id="1.25.50.20">
    <property type="match status" value="1"/>
</dbReference>
<dbReference type="EMBL" id="JAEAOA010002143">
    <property type="protein sequence ID" value="KAK3609379.1"/>
    <property type="molecule type" value="Genomic_DNA"/>
</dbReference>
<gene>
    <name evidence="1" type="ORF">CHS0354_036620</name>
</gene>
<proteinExistence type="predicted"/>
<reference evidence="1" key="3">
    <citation type="submission" date="2023-05" db="EMBL/GenBank/DDBJ databases">
        <authorList>
            <person name="Smith C.H."/>
        </authorList>
    </citation>
    <scope>NUCLEOTIDE SEQUENCE</scope>
    <source>
        <strain evidence="1">CHS0354</strain>
        <tissue evidence="1">Mantle</tissue>
    </source>
</reference>
<evidence type="ECO:0000313" key="2">
    <source>
        <dbReference type="Proteomes" id="UP001195483"/>
    </source>
</evidence>
<sequence>MTKLIYDNRTKHFGERHADLGTATRAYNNAVATIQLNIRWLKKYYVIVEDWLMKQNGAL</sequence>
<reference evidence="1" key="1">
    <citation type="journal article" date="2021" name="Genome Biol. Evol.">
        <title>A High-Quality Reference Genome for a Parasitic Bivalve with Doubly Uniparental Inheritance (Bivalvia: Unionida).</title>
        <authorList>
            <person name="Smith C.H."/>
        </authorList>
    </citation>
    <scope>NUCLEOTIDE SEQUENCE</scope>
    <source>
        <strain evidence="1">CHS0354</strain>
    </source>
</reference>